<evidence type="ECO:0000259" key="2">
    <source>
        <dbReference type="Pfam" id="PF14378"/>
    </source>
</evidence>
<dbReference type="eggNOG" id="COG0671">
    <property type="taxonomic scope" value="Bacteria"/>
</dbReference>
<keyword evidence="1" id="KW-0472">Membrane</keyword>
<evidence type="ECO:0000313" key="4">
    <source>
        <dbReference type="Proteomes" id="UP000003448"/>
    </source>
</evidence>
<keyword evidence="1" id="KW-0812">Transmembrane</keyword>
<gene>
    <name evidence="3" type="ORF">MILUP08_42681</name>
</gene>
<organism evidence="3 4">
    <name type="scientific">Micromonospora lupini str. Lupac 08</name>
    <dbReference type="NCBI Taxonomy" id="1150864"/>
    <lineage>
        <taxon>Bacteria</taxon>
        <taxon>Bacillati</taxon>
        <taxon>Actinomycetota</taxon>
        <taxon>Actinomycetes</taxon>
        <taxon>Micromonosporales</taxon>
        <taxon>Micromonosporaceae</taxon>
        <taxon>Micromonospora</taxon>
    </lineage>
</organism>
<evidence type="ECO:0000313" key="3">
    <source>
        <dbReference type="EMBL" id="CCH17750.1"/>
    </source>
</evidence>
<dbReference type="Pfam" id="PF14378">
    <property type="entry name" value="PAP2_3"/>
    <property type="match status" value="1"/>
</dbReference>
<keyword evidence="1" id="KW-1133">Transmembrane helix</keyword>
<feature type="transmembrane region" description="Helical" evidence="1">
    <location>
        <begin position="162"/>
        <end position="180"/>
    </location>
</feature>
<feature type="domain" description="Inositolphosphotransferase Aur1/Ipt1" evidence="2">
    <location>
        <begin position="103"/>
        <end position="279"/>
    </location>
</feature>
<dbReference type="InterPro" id="IPR036938">
    <property type="entry name" value="PAP2/HPO_sf"/>
</dbReference>
<comment type="caution">
    <text evidence="3">The sequence shown here is derived from an EMBL/GenBank/DDBJ whole genome shotgun (WGS) entry which is preliminary data.</text>
</comment>
<sequence length="303" mass="33283">MRPEDCLAFVFLIGVITLSVLSREVPSLLDSLLGLWPVVVVLGSASVPVYWYGCRHGGGRPHGRRLVRKTAREVAPAVFCLSFYLMLHHLTPDLDRPLLDPRLSSLDRSIFGGDAGVWLQRRVGSDMTTAILTGCYLSVAIVPAAYTALLYLRSHYQHFREVVLAVTTCMLSSYAVYLVSPAVGPHVYRGPVGVNLVSNESRAPALRMIAVIQGDARDAFPSVHAAVVFVILWYMFRNYRKLFWSFLPVGIGVVLATVYLEVHYFIDVVAGAAAAAAGILSATVYARIQGFEPARLAPERARH</sequence>
<feature type="transmembrane region" description="Helical" evidence="1">
    <location>
        <begin position="219"/>
        <end position="236"/>
    </location>
</feature>
<name>I0L1Q3_9ACTN</name>
<dbReference type="Proteomes" id="UP000003448">
    <property type="component" value="Unassembled WGS sequence"/>
</dbReference>
<evidence type="ECO:0000256" key="1">
    <source>
        <dbReference type="SAM" id="Phobius"/>
    </source>
</evidence>
<reference evidence="4" key="1">
    <citation type="journal article" date="2012" name="J. Bacteriol.">
        <title>Genome Sequence of Micromonospora lupini Lupac 08, Isolated from Root Nodules of Lupinus angustifolius.</title>
        <authorList>
            <person name="Alonso-Vega P."/>
            <person name="Normand P."/>
            <person name="Bacigalupe R."/>
            <person name="Pujic P."/>
            <person name="Lajus A."/>
            <person name="Vallenet D."/>
            <person name="Carro L."/>
            <person name="Coll P."/>
            <person name="Trujillo M.E."/>
        </authorList>
    </citation>
    <scope>NUCLEOTIDE SEQUENCE [LARGE SCALE GENOMIC DNA]</scope>
    <source>
        <strain evidence="4">Lupac 08</strain>
    </source>
</reference>
<dbReference type="STRING" id="1150864.MILUP08_42681"/>
<feature type="transmembrane region" description="Helical" evidence="1">
    <location>
        <begin position="268"/>
        <end position="286"/>
    </location>
</feature>
<feature type="transmembrane region" description="Helical" evidence="1">
    <location>
        <begin position="127"/>
        <end position="150"/>
    </location>
</feature>
<keyword evidence="4" id="KW-1185">Reference proteome</keyword>
<dbReference type="Gene3D" id="1.20.144.10">
    <property type="entry name" value="Phosphatidic acid phosphatase type 2/haloperoxidase"/>
    <property type="match status" value="1"/>
</dbReference>
<proteinExistence type="predicted"/>
<dbReference type="SUPFAM" id="SSF48317">
    <property type="entry name" value="Acid phosphatase/Vanadium-dependent haloperoxidase"/>
    <property type="match status" value="1"/>
</dbReference>
<feature type="transmembrane region" description="Helical" evidence="1">
    <location>
        <begin position="243"/>
        <end position="262"/>
    </location>
</feature>
<protein>
    <submittedName>
        <fullName evidence="3">Membrane-associated phospholipid phosphatase</fullName>
    </submittedName>
</protein>
<dbReference type="AlphaFoldDB" id="I0L1Q3"/>
<accession>I0L1Q3</accession>
<dbReference type="InterPro" id="IPR026841">
    <property type="entry name" value="Aur1/Ipt1"/>
</dbReference>
<feature type="transmembrane region" description="Helical" evidence="1">
    <location>
        <begin position="74"/>
        <end position="91"/>
    </location>
</feature>
<dbReference type="GO" id="GO:0016020">
    <property type="term" value="C:membrane"/>
    <property type="evidence" value="ECO:0007669"/>
    <property type="project" value="UniProtKB-SubCell"/>
</dbReference>
<feature type="transmembrane region" description="Helical" evidence="1">
    <location>
        <begin position="32"/>
        <end position="53"/>
    </location>
</feature>
<dbReference type="EMBL" id="CAIE01000022">
    <property type="protein sequence ID" value="CCH17750.1"/>
    <property type="molecule type" value="Genomic_DNA"/>
</dbReference>